<evidence type="ECO:0000313" key="2">
    <source>
        <dbReference type="Proteomes" id="UP001235664"/>
    </source>
</evidence>
<dbReference type="EMBL" id="JAVAIL010000001">
    <property type="protein sequence ID" value="MDP4538111.1"/>
    <property type="molecule type" value="Genomic_DNA"/>
</dbReference>
<reference evidence="1 2" key="1">
    <citation type="submission" date="2023-08" db="EMBL/GenBank/DDBJ databases">
        <title>genomic of DY56.</title>
        <authorList>
            <person name="Wang Y."/>
        </authorList>
    </citation>
    <scope>NUCLEOTIDE SEQUENCE [LARGE SCALE GENOMIC DNA]</scope>
    <source>
        <strain evidence="1 2">DY56-A-20</strain>
    </source>
</reference>
<dbReference type="Proteomes" id="UP001235664">
    <property type="component" value="Unassembled WGS sequence"/>
</dbReference>
<comment type="caution">
    <text evidence="1">The sequence shown here is derived from an EMBL/GenBank/DDBJ whole genome shotgun (WGS) entry which is preliminary data.</text>
</comment>
<proteinExistence type="predicted"/>
<protein>
    <submittedName>
        <fullName evidence="1">Uncharacterized protein</fullName>
    </submittedName>
</protein>
<evidence type="ECO:0000313" key="1">
    <source>
        <dbReference type="EMBL" id="MDP4538111.1"/>
    </source>
</evidence>
<accession>A0ABT9H467</accession>
<gene>
    <name evidence="1" type="ORF">Q9K01_00525</name>
</gene>
<dbReference type="RefSeq" id="WP_305928263.1">
    <property type="nucleotide sequence ID" value="NZ_JAVAIL010000001.1"/>
</dbReference>
<keyword evidence="2" id="KW-1185">Reference proteome</keyword>
<organism evidence="1 2">
    <name type="scientific">Qipengyuania benthica</name>
    <dbReference type="NCBI Taxonomy" id="3067651"/>
    <lineage>
        <taxon>Bacteria</taxon>
        <taxon>Pseudomonadati</taxon>
        <taxon>Pseudomonadota</taxon>
        <taxon>Alphaproteobacteria</taxon>
        <taxon>Sphingomonadales</taxon>
        <taxon>Erythrobacteraceae</taxon>
        <taxon>Qipengyuania</taxon>
    </lineage>
</organism>
<name>A0ABT9H467_9SPHN</name>
<sequence length="240" mass="25763">MLSPAILTAGAVLALLQQSGQNVTALYPEDRETWVLEYPAVIAPYVEDYYSCLKGGSYAIGRGREFEVQYREDIPRCAGEAARFEQAAIRRLADSASGAETTPGDVAQIFETVRGLHVARGRSLDQTIGTNLRHSETYRASRGQAAAIAPESSACVAAIRTLIGRRDAFVAAGSAEIEARYAKDEFSDEDRAAFANWTNEVSRFAAMIAFERSRCPASDYVDLTADAGPAAASPLAPTDG</sequence>